<keyword evidence="3" id="KW-1185">Reference proteome</keyword>
<reference evidence="3" key="1">
    <citation type="journal article" date="2019" name="Int. J. Syst. Evol. Microbiol.">
        <title>The Global Catalogue of Microorganisms (GCM) 10K type strain sequencing project: providing services to taxonomists for standard genome sequencing and annotation.</title>
        <authorList>
            <consortium name="The Broad Institute Genomics Platform"/>
            <consortium name="The Broad Institute Genome Sequencing Center for Infectious Disease"/>
            <person name="Wu L."/>
            <person name="Ma J."/>
        </authorList>
    </citation>
    <scope>NUCLEOTIDE SEQUENCE [LARGE SCALE GENOMIC DNA]</scope>
    <source>
        <strain evidence="3">CCM 2050</strain>
    </source>
</reference>
<evidence type="ECO:0000313" key="2">
    <source>
        <dbReference type="EMBL" id="MFC6381056.1"/>
    </source>
</evidence>
<feature type="chain" id="PRO_5046086101" description="Lipoprotein" evidence="1">
    <location>
        <begin position="31"/>
        <end position="185"/>
    </location>
</feature>
<evidence type="ECO:0000313" key="3">
    <source>
        <dbReference type="Proteomes" id="UP001596264"/>
    </source>
</evidence>
<dbReference type="RefSeq" id="WP_201563000.1">
    <property type="nucleotide sequence ID" value="NZ_CAJGZK010000011.1"/>
</dbReference>
<organism evidence="2 3">
    <name type="scientific">Psychrobacter glacincola</name>
    <dbReference type="NCBI Taxonomy" id="56810"/>
    <lineage>
        <taxon>Bacteria</taxon>
        <taxon>Pseudomonadati</taxon>
        <taxon>Pseudomonadota</taxon>
        <taxon>Gammaproteobacteria</taxon>
        <taxon>Moraxellales</taxon>
        <taxon>Moraxellaceae</taxon>
        <taxon>Psychrobacter</taxon>
    </lineage>
</organism>
<evidence type="ECO:0008006" key="4">
    <source>
        <dbReference type="Google" id="ProtNLM"/>
    </source>
</evidence>
<proteinExistence type="predicted"/>
<feature type="signal peptide" evidence="1">
    <location>
        <begin position="1"/>
        <end position="30"/>
    </location>
</feature>
<dbReference type="Proteomes" id="UP001596264">
    <property type="component" value="Unassembled WGS sequence"/>
</dbReference>
<dbReference type="EMBL" id="JBHSTZ010000016">
    <property type="protein sequence ID" value="MFC6381056.1"/>
    <property type="molecule type" value="Genomic_DNA"/>
</dbReference>
<protein>
    <recommendedName>
        <fullName evidence="4">Lipoprotein</fullName>
    </recommendedName>
</protein>
<gene>
    <name evidence="2" type="ORF">ACFP58_06180</name>
</gene>
<evidence type="ECO:0000256" key="1">
    <source>
        <dbReference type="SAM" id="SignalP"/>
    </source>
</evidence>
<comment type="caution">
    <text evidence="2">The sequence shown here is derived from an EMBL/GenBank/DDBJ whole genome shotgun (WGS) entry which is preliminary data.</text>
</comment>
<name>A0ABW1W5R4_9GAMM</name>
<dbReference type="PROSITE" id="PS51257">
    <property type="entry name" value="PROKAR_LIPOPROTEIN"/>
    <property type="match status" value="1"/>
</dbReference>
<keyword evidence="1" id="KW-0732">Signal</keyword>
<sequence>MMSLRSKPSSKNFSHLMIALAASSMLFLSACNDSNTQADTKKVETVADLSVFEGCYTVSHDEPAQIKVSQQGGAWVMQMKEPASSGRVWDDAEPLEVIENSDIPQFFSIDPDNVDAVIGRPDRVLVLAHVKPVYANIDPLLDSEYLSYIYRGANTIYRVECDEVNTDILANPHANIIIDNVKETI</sequence>
<accession>A0ABW1W5R4</accession>